<keyword evidence="3" id="KW-1185">Reference proteome</keyword>
<proteinExistence type="predicted"/>
<dbReference type="RefSeq" id="WP_307228887.1">
    <property type="nucleotide sequence ID" value="NZ_JAUSTT010000009.1"/>
</dbReference>
<feature type="transmembrane region" description="Helical" evidence="1">
    <location>
        <begin position="39"/>
        <end position="57"/>
    </location>
</feature>
<gene>
    <name evidence="2" type="ORF">J2S08_001887</name>
</gene>
<reference evidence="2 3" key="1">
    <citation type="submission" date="2023-07" db="EMBL/GenBank/DDBJ databases">
        <title>Genomic Encyclopedia of Type Strains, Phase IV (KMG-IV): sequencing the most valuable type-strain genomes for metagenomic binning, comparative biology and taxonomic classification.</title>
        <authorList>
            <person name="Goeker M."/>
        </authorList>
    </citation>
    <scope>NUCLEOTIDE SEQUENCE [LARGE SCALE GENOMIC DNA]</scope>
    <source>
        <strain evidence="2 3">DSM 23837</strain>
    </source>
</reference>
<protein>
    <recommendedName>
        <fullName evidence="4">DUF5668 domain-containing protein</fullName>
    </recommendedName>
</protein>
<dbReference type="EMBL" id="JAUSTT010000009">
    <property type="protein sequence ID" value="MDQ0176051.1"/>
    <property type="molecule type" value="Genomic_DNA"/>
</dbReference>
<keyword evidence="1" id="KW-0812">Transmembrane</keyword>
<evidence type="ECO:0000313" key="2">
    <source>
        <dbReference type="EMBL" id="MDQ0176051.1"/>
    </source>
</evidence>
<evidence type="ECO:0008006" key="4">
    <source>
        <dbReference type="Google" id="ProtNLM"/>
    </source>
</evidence>
<evidence type="ECO:0000313" key="3">
    <source>
        <dbReference type="Proteomes" id="UP001223586"/>
    </source>
</evidence>
<name>A0ABT9WRY8_9BACI</name>
<keyword evidence="1" id="KW-1133">Transmembrane helix</keyword>
<dbReference type="Proteomes" id="UP001223586">
    <property type="component" value="Unassembled WGS sequence"/>
</dbReference>
<evidence type="ECO:0000256" key="1">
    <source>
        <dbReference type="SAM" id="Phobius"/>
    </source>
</evidence>
<keyword evidence="1" id="KW-0472">Membrane</keyword>
<feature type="transmembrane region" description="Helical" evidence="1">
    <location>
        <begin position="69"/>
        <end position="88"/>
    </location>
</feature>
<accession>A0ABT9WRY8</accession>
<sequence length="306" mass="34279">MRTWRVGTFSMGASLIFLGVFLLLTNILRWDMTTVMISWWPVIFIILGVEVLLYIYFSKQESPYVKYDILSIFFIGIIGIMGIGLTLLQTTGLIEEAVQAMNTETRSLDLPKVEKSIGEEVKRIVVDTNGNGLSIETSPNKQMNLFGTYQVMMTKKEPLFKAAGDYLLTETKGDTLYITFKNLPDYTHYDRVNSLSATLIVPNDIKLEVNASGSSLSLKPRELLSNWVVNAASDIDILTTEQANMAIDVENIQELYDGNWNLNPGATFTNEQAESGRYWGTLTFGEGAHLLKILDAYSVKVNTLPE</sequence>
<organism evidence="2 3">
    <name type="scientific">Bacillus chungangensis</name>
    <dbReference type="NCBI Taxonomy" id="587633"/>
    <lineage>
        <taxon>Bacteria</taxon>
        <taxon>Bacillati</taxon>
        <taxon>Bacillota</taxon>
        <taxon>Bacilli</taxon>
        <taxon>Bacillales</taxon>
        <taxon>Bacillaceae</taxon>
        <taxon>Bacillus</taxon>
    </lineage>
</organism>
<comment type="caution">
    <text evidence="2">The sequence shown here is derived from an EMBL/GenBank/DDBJ whole genome shotgun (WGS) entry which is preliminary data.</text>
</comment>